<dbReference type="Pfam" id="PF09832">
    <property type="entry name" value="DUF2059"/>
    <property type="match status" value="1"/>
</dbReference>
<proteinExistence type="predicted"/>
<gene>
    <name evidence="2" type="ORF">HJO_03130</name>
</gene>
<protein>
    <recommendedName>
        <fullName evidence="1">DUF2059 domain-containing protein</fullName>
    </recommendedName>
</protein>
<dbReference type="Proteomes" id="UP000025171">
    <property type="component" value="Unassembled WGS sequence"/>
</dbReference>
<dbReference type="PATRIC" id="fig|1280950.3.peg.638"/>
<dbReference type="eggNOG" id="ENOG50339A2">
    <property type="taxonomic scope" value="Bacteria"/>
</dbReference>
<dbReference type="STRING" id="1280950.HJO_03130"/>
<keyword evidence="3" id="KW-1185">Reference proteome</keyword>
<feature type="domain" description="DUF2059" evidence="1">
    <location>
        <begin position="77"/>
        <end position="134"/>
    </location>
</feature>
<name>A0A059FUI4_9PROT</name>
<reference evidence="2 3" key="1">
    <citation type="journal article" date="2014" name="Antonie Van Leeuwenhoek">
        <title>Hyphomonas beringensis sp. nov. and Hyphomonas chukchiensis sp. nov., isolated from surface seawater of the Bering Sea and Chukchi Sea.</title>
        <authorList>
            <person name="Li C."/>
            <person name="Lai Q."/>
            <person name="Li G."/>
            <person name="Dong C."/>
            <person name="Wang J."/>
            <person name="Liao Y."/>
            <person name="Shao Z."/>
        </authorList>
    </citation>
    <scope>NUCLEOTIDE SEQUENCE [LARGE SCALE GENOMIC DNA]</scope>
    <source>
        <strain evidence="2 3">MHS-2</strain>
    </source>
</reference>
<sequence length="178" mass="18819">MLAGAPGAFAEPIDDARVIVDKTVTRDQFSAAFTSIAGLMLGNMQNEVAKSGKSLSDDAAAVVVEMLTTQMVDAILERMREPLAKAYVLNLSPEAIAAYRAFLETEAGGEVAAATPQIMLESSKIGEEIGGEIAGEAVRAMVAEMEAGNWPSGTLKSTQAELRDLYVLPEVAEMPAER</sequence>
<dbReference type="AlphaFoldDB" id="A0A059FUI4"/>
<evidence type="ECO:0000313" key="2">
    <source>
        <dbReference type="EMBL" id="KCZ94334.1"/>
    </source>
</evidence>
<organism evidence="2 3">
    <name type="scientific">Hyphomonas johnsonii MHS-2</name>
    <dbReference type="NCBI Taxonomy" id="1280950"/>
    <lineage>
        <taxon>Bacteria</taxon>
        <taxon>Pseudomonadati</taxon>
        <taxon>Pseudomonadota</taxon>
        <taxon>Alphaproteobacteria</taxon>
        <taxon>Hyphomonadales</taxon>
        <taxon>Hyphomonadaceae</taxon>
        <taxon>Hyphomonas</taxon>
    </lineage>
</organism>
<comment type="caution">
    <text evidence="2">The sequence shown here is derived from an EMBL/GenBank/DDBJ whole genome shotgun (WGS) entry which is preliminary data.</text>
</comment>
<dbReference type="EMBL" id="ARYK01000001">
    <property type="protein sequence ID" value="KCZ94334.1"/>
    <property type="molecule type" value="Genomic_DNA"/>
</dbReference>
<evidence type="ECO:0000259" key="1">
    <source>
        <dbReference type="Pfam" id="PF09832"/>
    </source>
</evidence>
<evidence type="ECO:0000313" key="3">
    <source>
        <dbReference type="Proteomes" id="UP000025171"/>
    </source>
</evidence>
<accession>A0A059FUI4</accession>
<dbReference type="InterPro" id="IPR018637">
    <property type="entry name" value="DUF2059"/>
</dbReference>